<keyword evidence="1" id="KW-0812">Transmembrane</keyword>
<keyword evidence="1" id="KW-1133">Transmembrane helix</keyword>
<dbReference type="AlphaFoldDB" id="A0A3B0W3A1"/>
<protein>
    <recommendedName>
        <fullName evidence="3">PD-(D/E)XK endonuclease-like domain-containing protein</fullName>
    </recommendedName>
</protein>
<dbReference type="Gene3D" id="3.90.320.10">
    <property type="match status" value="1"/>
</dbReference>
<evidence type="ECO:0000256" key="1">
    <source>
        <dbReference type="SAM" id="Phobius"/>
    </source>
</evidence>
<name>A0A3B0W3A1_9ZZZZ</name>
<evidence type="ECO:0000313" key="2">
    <source>
        <dbReference type="EMBL" id="VAW38074.1"/>
    </source>
</evidence>
<feature type="transmembrane region" description="Helical" evidence="1">
    <location>
        <begin position="72"/>
        <end position="89"/>
    </location>
</feature>
<sequence>MTYGHEPVKLEHMSEDWIRASGIGDYLYCRRSWWLKQRRGIASQNVRELEQGTRHHQQHGQWVMQSIWLRRAAYLLIFVAVALLTYQVMNG</sequence>
<dbReference type="EMBL" id="UOEU01000694">
    <property type="protein sequence ID" value="VAW38074.1"/>
    <property type="molecule type" value="Genomic_DNA"/>
</dbReference>
<dbReference type="InterPro" id="IPR011604">
    <property type="entry name" value="PDDEXK-like_dom_sf"/>
</dbReference>
<accession>A0A3B0W3A1</accession>
<proteinExistence type="predicted"/>
<organism evidence="2">
    <name type="scientific">hydrothermal vent metagenome</name>
    <dbReference type="NCBI Taxonomy" id="652676"/>
    <lineage>
        <taxon>unclassified sequences</taxon>
        <taxon>metagenomes</taxon>
        <taxon>ecological metagenomes</taxon>
    </lineage>
</organism>
<keyword evidence="1" id="KW-0472">Membrane</keyword>
<reference evidence="2" key="1">
    <citation type="submission" date="2018-06" db="EMBL/GenBank/DDBJ databases">
        <authorList>
            <person name="Zhirakovskaya E."/>
        </authorList>
    </citation>
    <scope>NUCLEOTIDE SEQUENCE</scope>
</reference>
<gene>
    <name evidence="2" type="ORF">MNBD_CHLOROFLEXI01-1888</name>
</gene>
<evidence type="ECO:0008006" key="3">
    <source>
        <dbReference type="Google" id="ProtNLM"/>
    </source>
</evidence>